<name>A0ABW0PDP5_9BURK</name>
<gene>
    <name evidence="2" type="ORF">ACFPOU_04500</name>
</gene>
<organism evidence="2 3">
    <name type="scientific">Massilia jejuensis</name>
    <dbReference type="NCBI Taxonomy" id="648894"/>
    <lineage>
        <taxon>Bacteria</taxon>
        <taxon>Pseudomonadati</taxon>
        <taxon>Pseudomonadota</taxon>
        <taxon>Betaproteobacteria</taxon>
        <taxon>Burkholderiales</taxon>
        <taxon>Oxalobacteraceae</taxon>
        <taxon>Telluria group</taxon>
        <taxon>Massilia</taxon>
    </lineage>
</organism>
<keyword evidence="3" id="KW-1185">Reference proteome</keyword>
<evidence type="ECO:0000313" key="2">
    <source>
        <dbReference type="EMBL" id="MFC5510388.1"/>
    </source>
</evidence>
<sequence>MARYLIALWLLLLAVGARGECFDRAAARFRLDADLLRAMAEQESNNRADAIGPLLPDGNRGIGTMQVNTVHLPELERHRVTKQDLLTECGSVFVGAWIFARYTSLAGDMWTGVGFYNTGPKSKNFDAQARYIAAVRRRYERIKRARAQGVYAQRPRELVRAARTMKTWESQ</sequence>
<dbReference type="Gene3D" id="1.10.530.10">
    <property type="match status" value="1"/>
</dbReference>
<dbReference type="InterPro" id="IPR008258">
    <property type="entry name" value="Transglycosylase_SLT_dom_1"/>
</dbReference>
<accession>A0ABW0PDP5</accession>
<evidence type="ECO:0000259" key="1">
    <source>
        <dbReference type="Pfam" id="PF01464"/>
    </source>
</evidence>
<dbReference type="Proteomes" id="UP001596031">
    <property type="component" value="Unassembled WGS sequence"/>
</dbReference>
<feature type="domain" description="Transglycosylase SLT" evidence="1">
    <location>
        <begin position="20"/>
        <end position="130"/>
    </location>
</feature>
<dbReference type="Pfam" id="PF01464">
    <property type="entry name" value="SLT"/>
    <property type="match status" value="1"/>
</dbReference>
<reference evidence="3" key="1">
    <citation type="journal article" date="2019" name="Int. J. Syst. Evol. Microbiol.">
        <title>The Global Catalogue of Microorganisms (GCM) 10K type strain sequencing project: providing services to taxonomists for standard genome sequencing and annotation.</title>
        <authorList>
            <consortium name="The Broad Institute Genomics Platform"/>
            <consortium name="The Broad Institute Genome Sequencing Center for Infectious Disease"/>
            <person name="Wu L."/>
            <person name="Ma J."/>
        </authorList>
    </citation>
    <scope>NUCLEOTIDE SEQUENCE [LARGE SCALE GENOMIC DNA]</scope>
    <source>
        <strain evidence="3">CCUG 38813</strain>
    </source>
</reference>
<comment type="caution">
    <text evidence="2">The sequence shown here is derived from an EMBL/GenBank/DDBJ whole genome shotgun (WGS) entry which is preliminary data.</text>
</comment>
<dbReference type="EMBL" id="JBHSMS010000015">
    <property type="protein sequence ID" value="MFC5510388.1"/>
    <property type="molecule type" value="Genomic_DNA"/>
</dbReference>
<dbReference type="CDD" id="cd13400">
    <property type="entry name" value="LT_IagB-like"/>
    <property type="match status" value="1"/>
</dbReference>
<evidence type="ECO:0000313" key="3">
    <source>
        <dbReference type="Proteomes" id="UP001596031"/>
    </source>
</evidence>
<proteinExistence type="predicted"/>
<dbReference type="SUPFAM" id="SSF53955">
    <property type="entry name" value="Lysozyme-like"/>
    <property type="match status" value="1"/>
</dbReference>
<protein>
    <submittedName>
        <fullName evidence="2">Lytic transglycosylase domain-containing protein</fullName>
    </submittedName>
</protein>
<dbReference type="InterPro" id="IPR023346">
    <property type="entry name" value="Lysozyme-like_dom_sf"/>
</dbReference>
<dbReference type="RefSeq" id="WP_379717646.1">
    <property type="nucleotide sequence ID" value="NZ_JBHSMS010000015.1"/>
</dbReference>